<accession>A0A7S9SRL8</accession>
<organism evidence="1 2">
    <name type="scientific">Salmonella phage GEC_vB_N5</name>
    <dbReference type="NCBI Taxonomy" id="2777378"/>
    <lineage>
        <taxon>Viruses</taxon>
        <taxon>Duplodnaviria</taxon>
        <taxon>Heunggongvirae</taxon>
        <taxon>Uroviricota</taxon>
        <taxon>Caudoviricetes</taxon>
        <taxon>Demerecviridae</taxon>
        <taxon>Markadamsvirinae</taxon>
        <taxon>Tequintavirus</taxon>
        <taxon>Tequintavirus N5</taxon>
    </lineage>
</organism>
<evidence type="ECO:0000313" key="1">
    <source>
        <dbReference type="EMBL" id="QPI15193.1"/>
    </source>
</evidence>
<sequence>MINWSTASASSIPKRLVISALAAVIITSTPDSSSGRFKPPYNL</sequence>
<protein>
    <submittedName>
        <fullName evidence="1">Uncharacterized protein</fullName>
    </submittedName>
</protein>
<name>A0A7S9SRL8_9CAUD</name>
<dbReference type="Proteomes" id="UP000594606">
    <property type="component" value="Segment"/>
</dbReference>
<evidence type="ECO:0000313" key="2">
    <source>
        <dbReference type="Proteomes" id="UP000594606"/>
    </source>
</evidence>
<proteinExistence type="predicted"/>
<reference evidence="1 2" key="1">
    <citation type="submission" date="2020-09" db="EMBL/GenBank/DDBJ databases">
        <authorList>
            <person name="Makalatia K."/>
            <person name="Wagemans J."/>
        </authorList>
    </citation>
    <scope>NUCLEOTIDE SEQUENCE [LARGE SCALE GENOMIC DNA]</scope>
</reference>
<keyword evidence="2" id="KW-1185">Reference proteome</keyword>
<gene>
    <name evidence="1" type="ORF">GECvBN5_gp177</name>
</gene>
<dbReference type="EMBL" id="MW006479">
    <property type="protein sequence ID" value="QPI15193.1"/>
    <property type="molecule type" value="Genomic_DNA"/>
</dbReference>